<feature type="domain" description="N-acetyltransferase" evidence="1">
    <location>
        <begin position="1"/>
        <end position="145"/>
    </location>
</feature>
<dbReference type="PROSITE" id="PS51186">
    <property type="entry name" value="GNAT"/>
    <property type="match status" value="1"/>
</dbReference>
<reference evidence="2" key="1">
    <citation type="submission" date="2021-04" db="EMBL/GenBank/DDBJ databases">
        <authorList>
            <person name="Yoon J."/>
        </authorList>
    </citation>
    <scope>NUCLEOTIDE SEQUENCE</scope>
    <source>
        <strain evidence="2">KMU-90</strain>
    </source>
</reference>
<dbReference type="Gene3D" id="3.40.630.30">
    <property type="match status" value="1"/>
</dbReference>
<evidence type="ECO:0000313" key="3">
    <source>
        <dbReference type="Proteomes" id="UP000681356"/>
    </source>
</evidence>
<accession>A0A8J8B7P4</accession>
<proteinExistence type="predicted"/>
<evidence type="ECO:0000259" key="1">
    <source>
        <dbReference type="PROSITE" id="PS51186"/>
    </source>
</evidence>
<evidence type="ECO:0000313" key="2">
    <source>
        <dbReference type="EMBL" id="MBS0123765.1"/>
    </source>
</evidence>
<dbReference type="EMBL" id="JAGTUU010000002">
    <property type="protein sequence ID" value="MBS0123765.1"/>
    <property type="molecule type" value="Genomic_DNA"/>
</dbReference>
<dbReference type="AlphaFoldDB" id="A0A8J8B7P4"/>
<dbReference type="GO" id="GO:0016747">
    <property type="term" value="F:acyltransferase activity, transferring groups other than amino-acyl groups"/>
    <property type="evidence" value="ECO:0007669"/>
    <property type="project" value="InterPro"/>
</dbReference>
<protein>
    <submittedName>
        <fullName evidence="2">GNAT family N-acetyltransferase</fullName>
    </submittedName>
</protein>
<organism evidence="2 3">
    <name type="scientific">Thetidibacter halocola</name>
    <dbReference type="NCBI Taxonomy" id="2827239"/>
    <lineage>
        <taxon>Bacteria</taxon>
        <taxon>Pseudomonadati</taxon>
        <taxon>Pseudomonadota</taxon>
        <taxon>Alphaproteobacteria</taxon>
        <taxon>Rhodobacterales</taxon>
        <taxon>Roseobacteraceae</taxon>
        <taxon>Thetidibacter</taxon>
    </lineage>
</organism>
<dbReference type="SUPFAM" id="SSF55729">
    <property type="entry name" value="Acyl-CoA N-acyltransferases (Nat)"/>
    <property type="match status" value="1"/>
</dbReference>
<comment type="caution">
    <text evidence="2">The sequence shown here is derived from an EMBL/GenBank/DDBJ whole genome shotgun (WGS) entry which is preliminary data.</text>
</comment>
<keyword evidence="3" id="KW-1185">Reference proteome</keyword>
<dbReference type="Pfam" id="PF00583">
    <property type="entry name" value="Acetyltransf_1"/>
    <property type="match status" value="1"/>
</dbReference>
<dbReference type="InterPro" id="IPR016181">
    <property type="entry name" value="Acyl_CoA_acyltransferase"/>
</dbReference>
<dbReference type="InterPro" id="IPR000182">
    <property type="entry name" value="GNAT_dom"/>
</dbReference>
<sequence>MQARDVADCVAIVNHIIALGGSTAYETPFSGDGFAAHYLGEPPVSNVVLRGERIVGFQAAFDVGDGHYSIGSFTDRRAPVRGAGRALFDKTLADCRARGGVAILAKITADNAAGLAYYRRMGFEDWQVWPNDHTRQDGSMVDRIVKRFAL</sequence>
<dbReference type="Proteomes" id="UP000681356">
    <property type="component" value="Unassembled WGS sequence"/>
</dbReference>
<name>A0A8J8B7P4_9RHOB</name>
<gene>
    <name evidence="2" type="ORF">KB874_06410</name>
</gene>